<evidence type="ECO:0000256" key="1">
    <source>
        <dbReference type="ARBA" id="ARBA00004141"/>
    </source>
</evidence>
<proteinExistence type="inferred from homology"/>
<evidence type="ECO:0000256" key="2">
    <source>
        <dbReference type="ARBA" id="ARBA00010581"/>
    </source>
</evidence>
<evidence type="ECO:0000256" key="7">
    <source>
        <dbReference type="SAM" id="Phobius"/>
    </source>
</evidence>
<dbReference type="Gene3D" id="1.20.120.80">
    <property type="entry name" value="Cytochrome c oxidase, subunit III, four-helix bundle"/>
    <property type="match status" value="1"/>
</dbReference>
<comment type="caution">
    <text evidence="9">The sequence shown here is derived from an EMBL/GenBank/DDBJ whole genome shotgun (WGS) entry which is preliminary data.</text>
</comment>
<dbReference type="EMBL" id="MABE01000344">
    <property type="protein sequence ID" value="OUS40431.1"/>
    <property type="molecule type" value="Genomic_DNA"/>
</dbReference>
<dbReference type="InterPro" id="IPR035973">
    <property type="entry name" value="Cyt_c_oxidase_su3-like_sf"/>
</dbReference>
<keyword evidence="4 7" id="KW-1133">Transmembrane helix</keyword>
<keyword evidence="5 7" id="KW-0472">Membrane</keyword>
<feature type="transmembrane region" description="Helical" evidence="7">
    <location>
        <begin position="26"/>
        <end position="49"/>
    </location>
</feature>
<feature type="domain" description="Heme-copper oxidase subunit III family profile" evidence="8">
    <location>
        <begin position="1"/>
        <end position="211"/>
    </location>
</feature>
<organism evidence="9 10">
    <name type="scientific">Oleispira antarctica</name>
    <dbReference type="NCBI Taxonomy" id="188908"/>
    <lineage>
        <taxon>Bacteria</taxon>
        <taxon>Pseudomonadati</taxon>
        <taxon>Pseudomonadota</taxon>
        <taxon>Gammaproteobacteria</taxon>
        <taxon>Oceanospirillales</taxon>
        <taxon>Oceanospirillaceae</taxon>
        <taxon>Oleispira</taxon>
    </lineage>
</organism>
<dbReference type="GO" id="GO:0005886">
    <property type="term" value="C:plasma membrane"/>
    <property type="evidence" value="ECO:0007669"/>
    <property type="project" value="UniProtKB-SubCell"/>
</dbReference>
<dbReference type="SUPFAM" id="SSF81452">
    <property type="entry name" value="Cytochrome c oxidase subunit III-like"/>
    <property type="match status" value="1"/>
</dbReference>
<feature type="transmembrane region" description="Helical" evidence="7">
    <location>
        <begin position="138"/>
        <end position="162"/>
    </location>
</feature>
<dbReference type="Proteomes" id="UP000227088">
    <property type="component" value="Unassembled WGS sequence"/>
</dbReference>
<evidence type="ECO:0000313" key="10">
    <source>
        <dbReference type="Proteomes" id="UP000227088"/>
    </source>
</evidence>
<name>A0A1Y5HSX9_OLEAN</name>
<evidence type="ECO:0000256" key="3">
    <source>
        <dbReference type="ARBA" id="ARBA00022692"/>
    </source>
</evidence>
<feature type="transmembrane region" description="Helical" evidence="7">
    <location>
        <begin position="101"/>
        <end position="118"/>
    </location>
</feature>
<reference evidence="10" key="1">
    <citation type="journal article" date="2017" name="Proc. Natl. Acad. Sci. U.S.A.">
        <title>Simulation of Deepwater Horizon oil plume reveals substrate specialization within a complex community of hydrocarbon degraders.</title>
        <authorList>
            <person name="Hu P."/>
            <person name="Dubinsky E.A."/>
            <person name="Probst A.J."/>
            <person name="Wang J."/>
            <person name="Sieber C.M.K."/>
            <person name="Tom L.M."/>
            <person name="Gardinali P."/>
            <person name="Banfield J.F."/>
            <person name="Atlas R.M."/>
            <person name="Andersen G.L."/>
        </authorList>
    </citation>
    <scope>NUCLEOTIDE SEQUENCE [LARGE SCALE GENOMIC DNA]</scope>
</reference>
<keyword evidence="3 6" id="KW-0812">Transmembrane</keyword>
<dbReference type="PANTHER" id="PTHR11403:SF6">
    <property type="entry name" value="NITRIC OXIDE REDUCTASE SUBUNIT E"/>
    <property type="match status" value="1"/>
</dbReference>
<feature type="transmembrane region" description="Helical" evidence="7">
    <location>
        <begin position="69"/>
        <end position="89"/>
    </location>
</feature>
<comment type="similarity">
    <text evidence="2 6">Belongs to the cytochrome c oxidase subunit 3 family.</text>
</comment>
<gene>
    <name evidence="9" type="ORF">A9R00_06110</name>
</gene>
<dbReference type="InterPro" id="IPR013833">
    <property type="entry name" value="Cyt_c_oxidase_su3_a-hlx"/>
</dbReference>
<accession>A0A1Y5HSX9</accession>
<dbReference type="InterPro" id="IPR000298">
    <property type="entry name" value="Cyt_c_oxidase-like_su3"/>
</dbReference>
<comment type="subcellular location">
    <subcellularLocation>
        <location evidence="6">Cell membrane</location>
        <topology evidence="6">Multi-pass membrane protein</topology>
    </subcellularLocation>
    <subcellularLocation>
        <location evidence="1">Membrane</location>
        <topology evidence="1">Multi-pass membrane protein</topology>
    </subcellularLocation>
</comment>
<sequence>MADTVTDSVLVLNRDEEKSRGLPGDFAIWIFIFAELTVFAIFFFCYSWMHSHNVEMFEAGQANLHPAAGLINTAALITSSYTIALAIIFAKQGRLRASQAGLALSIVLGLVYVFTKLWEYQELFDAGFNLSSNNFYMFYFFTTGFHFMHVILGLVVLLIMLVRMMPATSLRSQLDSAGVNKSELGNLESAASYWHMIDLLWIILFPLVYVL</sequence>
<evidence type="ECO:0000256" key="6">
    <source>
        <dbReference type="RuleBase" id="RU003376"/>
    </source>
</evidence>
<dbReference type="InterPro" id="IPR024791">
    <property type="entry name" value="Cyt_c/ubiquinol_Oxase_su3"/>
</dbReference>
<dbReference type="PANTHER" id="PTHR11403">
    <property type="entry name" value="CYTOCHROME C OXIDASE SUBUNIT III"/>
    <property type="match status" value="1"/>
</dbReference>
<dbReference type="AlphaFoldDB" id="A0A1Y5HSX9"/>
<evidence type="ECO:0000256" key="4">
    <source>
        <dbReference type="ARBA" id="ARBA00022989"/>
    </source>
</evidence>
<protein>
    <recommendedName>
        <fullName evidence="8">Heme-copper oxidase subunit III family profile domain-containing protein</fullName>
    </recommendedName>
</protein>
<dbReference type="Pfam" id="PF00510">
    <property type="entry name" value="COX3"/>
    <property type="match status" value="1"/>
</dbReference>
<dbReference type="PROSITE" id="PS50253">
    <property type="entry name" value="COX3"/>
    <property type="match status" value="1"/>
</dbReference>
<evidence type="ECO:0000259" key="8">
    <source>
        <dbReference type="PROSITE" id="PS50253"/>
    </source>
</evidence>
<feature type="transmembrane region" description="Helical" evidence="7">
    <location>
        <begin position="191"/>
        <end position="210"/>
    </location>
</feature>
<evidence type="ECO:0000313" key="9">
    <source>
        <dbReference type="EMBL" id="OUS40431.1"/>
    </source>
</evidence>
<evidence type="ECO:0000256" key="5">
    <source>
        <dbReference type="ARBA" id="ARBA00023136"/>
    </source>
</evidence>
<dbReference type="GO" id="GO:0004129">
    <property type="term" value="F:cytochrome-c oxidase activity"/>
    <property type="evidence" value="ECO:0007669"/>
    <property type="project" value="InterPro"/>
</dbReference>
<dbReference type="GO" id="GO:0019646">
    <property type="term" value="P:aerobic electron transport chain"/>
    <property type="evidence" value="ECO:0007669"/>
    <property type="project" value="InterPro"/>
</dbReference>
<dbReference type="CDD" id="cd02862">
    <property type="entry name" value="NorE_like"/>
    <property type="match status" value="1"/>
</dbReference>